<dbReference type="RefSeq" id="WP_003386525.1">
    <property type="nucleotide sequence ID" value="NZ_APBN01000001.1"/>
</dbReference>
<evidence type="ECO:0000313" key="2">
    <source>
        <dbReference type="Proteomes" id="UP000012081"/>
    </source>
</evidence>
<dbReference type="OrthoDB" id="2084015at2"/>
<protein>
    <recommendedName>
        <fullName evidence="3">Phage protein</fullName>
    </recommendedName>
</protein>
<dbReference type="EMBL" id="APBN01000001">
    <property type="protein sequence ID" value="EMT54717.1"/>
    <property type="molecule type" value="Genomic_DNA"/>
</dbReference>
<dbReference type="STRING" id="1300222.I532_03895"/>
<evidence type="ECO:0000313" key="1">
    <source>
        <dbReference type="EMBL" id="EMT54717.1"/>
    </source>
</evidence>
<dbReference type="AlphaFoldDB" id="M8DML7"/>
<keyword evidence="2" id="KW-1185">Reference proteome</keyword>
<dbReference type="PATRIC" id="fig|1300222.3.peg.817"/>
<organism evidence="1 2">
    <name type="scientific">Brevibacillus borstelensis AK1</name>
    <dbReference type="NCBI Taxonomy" id="1300222"/>
    <lineage>
        <taxon>Bacteria</taxon>
        <taxon>Bacillati</taxon>
        <taxon>Bacillota</taxon>
        <taxon>Bacilli</taxon>
        <taxon>Bacillales</taxon>
        <taxon>Paenibacillaceae</taxon>
        <taxon>Brevibacillus</taxon>
    </lineage>
</organism>
<reference evidence="1 2" key="1">
    <citation type="submission" date="2013-03" db="EMBL/GenBank/DDBJ databases">
        <title>Assembly of a new bacterial strain Brevibacillus borstelensis AK1.</title>
        <authorList>
            <person name="Rajan I."/>
            <person name="PoliReddy D."/>
            <person name="Sugumar T."/>
            <person name="Rathinam K."/>
            <person name="Alqarawi S."/>
            <person name="Khalil A.B."/>
            <person name="Sivakumar N."/>
        </authorList>
    </citation>
    <scope>NUCLEOTIDE SEQUENCE [LARGE SCALE GENOMIC DNA]</scope>
    <source>
        <strain evidence="1 2">AK1</strain>
    </source>
</reference>
<gene>
    <name evidence="1" type="ORF">I532_03895</name>
</gene>
<comment type="caution">
    <text evidence="1">The sequence shown here is derived from an EMBL/GenBank/DDBJ whole genome shotgun (WGS) entry which is preliminary data.</text>
</comment>
<sequence>MAIVPLKQRVTVTPVLRDEDGNPVTDRYDRPITGEPFTLKCRFTQGTKLVRSATGSGGVHGVTAQEVVSVGSFIFDKHPHLGYYDKLTYIDDNGNTLEYRPLNIAVKPWLNGKSLITVVDV</sequence>
<accession>M8DML7</accession>
<proteinExistence type="predicted"/>
<dbReference type="Proteomes" id="UP000012081">
    <property type="component" value="Unassembled WGS sequence"/>
</dbReference>
<name>M8DML7_9BACL</name>
<evidence type="ECO:0008006" key="3">
    <source>
        <dbReference type="Google" id="ProtNLM"/>
    </source>
</evidence>